<name>A0A515DA04_9BURK</name>
<proteinExistence type="predicted"/>
<gene>
    <name evidence="1" type="ORF">EUB48_07950</name>
</gene>
<dbReference type="EMBL" id="CP035503">
    <property type="protein sequence ID" value="QDL37226.1"/>
    <property type="molecule type" value="Genomic_DNA"/>
</dbReference>
<evidence type="ECO:0000313" key="1">
    <source>
        <dbReference type="EMBL" id="QDL37226.1"/>
    </source>
</evidence>
<reference evidence="1 2" key="1">
    <citation type="submission" date="2019-01" db="EMBL/GenBank/DDBJ databases">
        <title>Genomic insights into a novel species Rhodoferax sp.</title>
        <authorList>
            <person name="Jin L."/>
        </authorList>
    </citation>
    <scope>NUCLEOTIDE SEQUENCE [LARGE SCALE GENOMIC DNA]</scope>
    <source>
        <strain evidence="1 2">CHu59-6-5</strain>
    </source>
</reference>
<dbReference type="RefSeq" id="WP_142818395.1">
    <property type="nucleotide sequence ID" value="NZ_CP035503.1"/>
</dbReference>
<keyword evidence="2" id="KW-1185">Reference proteome</keyword>
<dbReference type="AlphaFoldDB" id="A0A515DA04"/>
<accession>A0A515DA04</accession>
<dbReference type="OrthoDB" id="9182878at2"/>
<protein>
    <submittedName>
        <fullName evidence="1">Uncharacterized protein</fullName>
    </submittedName>
</protein>
<dbReference type="KEGG" id="rhf:EUB48_07950"/>
<organism evidence="1 2">
    <name type="scientific">Rhodoferax sediminis</name>
    <dbReference type="NCBI Taxonomy" id="2509614"/>
    <lineage>
        <taxon>Bacteria</taxon>
        <taxon>Pseudomonadati</taxon>
        <taxon>Pseudomonadota</taxon>
        <taxon>Betaproteobacteria</taxon>
        <taxon>Burkholderiales</taxon>
        <taxon>Comamonadaceae</taxon>
        <taxon>Rhodoferax</taxon>
    </lineage>
</organism>
<evidence type="ECO:0000313" key="2">
    <source>
        <dbReference type="Proteomes" id="UP000316798"/>
    </source>
</evidence>
<sequence length="204" mass="24001">MSTFDALTLALKDWFDTPLCDLPETLRHRVEQEFFPMPWEKLSADQRRSVALQMDYQRDPATEQDQKFWWDFLEQVDGIKKRIAEWEVVATPTAAELATKAVRLAELKQELTRMEAHPTKRPSDSTYTQAIEDTSEVKENRGSTVQRDARKLRTQALYKQWQKAHRALIKTHPNMSDLWYSQRIAKTEIAKKRSAETIRKHMKP</sequence>
<dbReference type="Proteomes" id="UP000316798">
    <property type="component" value="Chromosome"/>
</dbReference>